<dbReference type="SUPFAM" id="SSF50800">
    <property type="entry name" value="PK beta-barrel domain-like"/>
    <property type="match status" value="1"/>
</dbReference>
<dbReference type="GO" id="GO:0003824">
    <property type="term" value="F:catalytic activity"/>
    <property type="evidence" value="ECO:0007669"/>
    <property type="project" value="InterPro"/>
</dbReference>
<keyword evidence="3" id="KW-1185">Reference proteome</keyword>
<dbReference type="PROSITE" id="PS51340">
    <property type="entry name" value="MOSC"/>
    <property type="match status" value="1"/>
</dbReference>
<dbReference type="Gene3D" id="2.40.33.20">
    <property type="entry name" value="PK beta-barrel domain-like"/>
    <property type="match status" value="1"/>
</dbReference>
<dbReference type="InterPro" id="IPR052716">
    <property type="entry name" value="MOSC_domain"/>
</dbReference>
<dbReference type="InterPro" id="IPR011037">
    <property type="entry name" value="Pyrv_Knase-like_insert_dom_sf"/>
</dbReference>
<dbReference type="PANTHER" id="PTHR36930">
    <property type="entry name" value="METAL-SULFUR CLUSTER BIOSYNTHESIS PROTEINS YUAD-RELATED"/>
    <property type="match status" value="1"/>
</dbReference>
<dbReference type="EMBL" id="JALJXV010000002">
    <property type="protein sequence ID" value="MCP1673672.1"/>
    <property type="molecule type" value="Genomic_DNA"/>
</dbReference>
<evidence type="ECO:0000313" key="2">
    <source>
        <dbReference type="EMBL" id="MCP1673672.1"/>
    </source>
</evidence>
<dbReference type="AlphaFoldDB" id="A0AAE3KF22"/>
<feature type="domain" description="MOSC" evidence="1">
    <location>
        <begin position="31"/>
        <end position="159"/>
    </location>
</feature>
<sequence length="163" mass="17573">MVTLRDLMNNLPQVGRVEWIGVRPERGAPVLPLDSVQAVTDRHLEGDRYSGRPGSKRQVTLVQQEHIAALQGLLGTAEVDPALLRRNIAVSGINLLALKDKRFRIGDAVLEYTGLCHPCAKMEDTFGSGGYNAMRGHGGITARIVEGGAIRLGDAVSHMPDAN</sequence>
<evidence type="ECO:0000313" key="3">
    <source>
        <dbReference type="Proteomes" id="UP001205843"/>
    </source>
</evidence>
<name>A0AAE3KF22_9GAMM</name>
<dbReference type="RefSeq" id="WP_253474497.1">
    <property type="nucleotide sequence ID" value="NZ_JALJXV010000002.1"/>
</dbReference>
<dbReference type="InterPro" id="IPR005302">
    <property type="entry name" value="MoCF_Sase_C"/>
</dbReference>
<accession>A0AAE3KF22</accession>
<dbReference type="PANTHER" id="PTHR36930:SF1">
    <property type="entry name" value="MOSC DOMAIN-CONTAINING PROTEIN"/>
    <property type="match status" value="1"/>
</dbReference>
<proteinExistence type="predicted"/>
<protein>
    <submittedName>
        <fullName evidence="2">MOSC domain-containing protein YiiM</fullName>
    </submittedName>
</protein>
<evidence type="ECO:0000259" key="1">
    <source>
        <dbReference type="PROSITE" id="PS51340"/>
    </source>
</evidence>
<comment type="caution">
    <text evidence="2">The sequence shown here is derived from an EMBL/GenBank/DDBJ whole genome shotgun (WGS) entry which is preliminary data.</text>
</comment>
<dbReference type="GO" id="GO:0030170">
    <property type="term" value="F:pyridoxal phosphate binding"/>
    <property type="evidence" value="ECO:0007669"/>
    <property type="project" value="InterPro"/>
</dbReference>
<dbReference type="Proteomes" id="UP001205843">
    <property type="component" value="Unassembled WGS sequence"/>
</dbReference>
<dbReference type="GO" id="GO:0030151">
    <property type="term" value="F:molybdenum ion binding"/>
    <property type="evidence" value="ECO:0007669"/>
    <property type="project" value="InterPro"/>
</dbReference>
<dbReference type="Pfam" id="PF03473">
    <property type="entry name" value="MOSC"/>
    <property type="match status" value="1"/>
</dbReference>
<organism evidence="2 3">
    <name type="scientific">Natronocella acetinitrilica</name>
    <dbReference type="NCBI Taxonomy" id="414046"/>
    <lineage>
        <taxon>Bacteria</taxon>
        <taxon>Pseudomonadati</taxon>
        <taxon>Pseudomonadota</taxon>
        <taxon>Gammaproteobacteria</taxon>
        <taxon>Chromatiales</taxon>
        <taxon>Ectothiorhodospiraceae</taxon>
        <taxon>Natronocella</taxon>
    </lineage>
</organism>
<reference evidence="2" key="1">
    <citation type="submission" date="2022-03" db="EMBL/GenBank/DDBJ databases">
        <title>Genomic Encyclopedia of Type Strains, Phase III (KMG-III): the genomes of soil and plant-associated and newly described type strains.</title>
        <authorList>
            <person name="Whitman W."/>
        </authorList>
    </citation>
    <scope>NUCLEOTIDE SEQUENCE</scope>
    <source>
        <strain evidence="2">ANL 6-2</strain>
    </source>
</reference>
<gene>
    <name evidence="2" type="ORF">J2T57_000771</name>
</gene>